<evidence type="ECO:0000313" key="3">
    <source>
        <dbReference type="EMBL" id="CBY83145.1"/>
    </source>
</evidence>
<evidence type="ECO:0000256" key="1">
    <source>
        <dbReference type="SAM" id="MobiDB-lite"/>
    </source>
</evidence>
<dbReference type="PROSITE" id="PS51257">
    <property type="entry name" value="PROKAR_LIPOPROTEIN"/>
    <property type="match status" value="1"/>
</dbReference>
<evidence type="ECO:0008006" key="5">
    <source>
        <dbReference type="Google" id="ProtNLM"/>
    </source>
</evidence>
<evidence type="ECO:0000313" key="4">
    <source>
        <dbReference type="Proteomes" id="UP000007934"/>
    </source>
</evidence>
<dbReference type="KEGG" id="hfe:HFELIS_10610"/>
<dbReference type="GeneID" id="36133538"/>
<dbReference type="Proteomes" id="UP000007934">
    <property type="component" value="Chromosome"/>
</dbReference>
<dbReference type="HOGENOM" id="CLU_115795_0_0_7"/>
<feature type="region of interest" description="Disordered" evidence="1">
    <location>
        <begin position="25"/>
        <end position="59"/>
    </location>
</feature>
<reference evidence="3 4" key="1">
    <citation type="journal article" date="2011" name="Genome Biol. Evol.">
        <title>Comparative whole genome sequence analysis of the carcinogenic bacterial model pathogen Helicobacter felis.</title>
        <authorList>
            <person name="Arnold I.C."/>
            <person name="Zigova Z."/>
            <person name="Holden M."/>
            <person name="Lawley T.D."/>
            <person name="Rad R."/>
            <person name="Dougan G."/>
            <person name="Falkow S."/>
            <person name="Bentley S.D."/>
            <person name="Muller A."/>
        </authorList>
    </citation>
    <scope>NUCLEOTIDE SEQUENCE [LARGE SCALE GENOMIC DNA]</scope>
    <source>
        <strain evidence="4">ATCC 49179 / CCUG 28539 / NCTC 12436 / CS1</strain>
    </source>
</reference>
<dbReference type="EMBL" id="FQ670179">
    <property type="protein sequence ID" value="CBY83145.1"/>
    <property type="molecule type" value="Genomic_DNA"/>
</dbReference>
<proteinExistence type="predicted"/>
<sequence>MAIFPKTFFIALSLGLFFAACGHKTPKPKKTSKHEKVSKPKPKKLSKQEQEQQRKAQEAEARKKALEQFKLIYIYTPVFRFYDYGTIGHDPEGNVQLTLYKLSKKIGTITIKKSYLCFSSTCSPKWTAAKDMFGSVSYANLFDDIVLGHDIFKGVGKRIEPNGDLIQRFVQNGQVVYYERKPGKILFQNMSANIAVVIEQYHP</sequence>
<organism evidence="3 4">
    <name type="scientific">Helicobacter felis (strain ATCC 49179 / CCUG 28539 / NCTC 12436 / CS1)</name>
    <dbReference type="NCBI Taxonomy" id="936155"/>
    <lineage>
        <taxon>Bacteria</taxon>
        <taxon>Pseudomonadati</taxon>
        <taxon>Campylobacterota</taxon>
        <taxon>Epsilonproteobacteria</taxon>
        <taxon>Campylobacterales</taxon>
        <taxon>Helicobacteraceae</taxon>
        <taxon>Helicobacter</taxon>
    </lineage>
</organism>
<feature type="compositionally biased region" description="Basic and acidic residues" evidence="1">
    <location>
        <begin position="46"/>
        <end position="59"/>
    </location>
</feature>
<evidence type="ECO:0000256" key="2">
    <source>
        <dbReference type="SAM" id="SignalP"/>
    </source>
</evidence>
<feature type="chain" id="PRO_5003216960" description="Lipoprotein" evidence="2">
    <location>
        <begin position="20"/>
        <end position="203"/>
    </location>
</feature>
<name>E7AD27_HELFC</name>
<gene>
    <name evidence="3" type="ordered locus">Hfelis_10610</name>
</gene>
<protein>
    <recommendedName>
        <fullName evidence="5">Lipoprotein</fullName>
    </recommendedName>
</protein>
<keyword evidence="4" id="KW-1185">Reference proteome</keyword>
<feature type="signal peptide" evidence="2">
    <location>
        <begin position="1"/>
        <end position="19"/>
    </location>
</feature>
<dbReference type="STRING" id="936155.HFELIS_10610"/>
<accession>E7AD27</accession>
<dbReference type="RefSeq" id="WP_013469510.1">
    <property type="nucleotide sequence ID" value="NC_014810.2"/>
</dbReference>
<dbReference type="AlphaFoldDB" id="E7AD27"/>
<keyword evidence="2" id="KW-0732">Signal</keyword>
<dbReference type="OrthoDB" id="5329047at2"/>